<gene>
    <name evidence="1" type="ORF">C1H46_000725</name>
</gene>
<keyword evidence="2" id="KW-1185">Reference proteome</keyword>
<dbReference type="AlphaFoldDB" id="A0A540NRQ3"/>
<dbReference type="EMBL" id="VIEB01000009">
    <property type="protein sequence ID" value="TQE13718.1"/>
    <property type="molecule type" value="Genomic_DNA"/>
</dbReference>
<evidence type="ECO:0000313" key="2">
    <source>
        <dbReference type="Proteomes" id="UP000315295"/>
    </source>
</evidence>
<proteinExistence type="predicted"/>
<comment type="caution">
    <text evidence="1">The sequence shown here is derived from an EMBL/GenBank/DDBJ whole genome shotgun (WGS) entry which is preliminary data.</text>
</comment>
<accession>A0A540NRQ3</accession>
<dbReference type="Proteomes" id="UP000315295">
    <property type="component" value="Unassembled WGS sequence"/>
</dbReference>
<reference evidence="1 2" key="1">
    <citation type="journal article" date="2019" name="G3 (Bethesda)">
        <title>Sequencing of a Wild Apple (Malus baccata) Genome Unravels the Differences Between Cultivated and Wild Apple Species Regarding Disease Resistance and Cold Tolerance.</title>
        <authorList>
            <person name="Chen X."/>
        </authorList>
    </citation>
    <scope>NUCLEOTIDE SEQUENCE [LARGE SCALE GENOMIC DNA]</scope>
    <source>
        <strain evidence="2">cv. Shandingzi</strain>
        <tissue evidence="1">Leaves</tissue>
    </source>
</reference>
<evidence type="ECO:0000313" key="1">
    <source>
        <dbReference type="EMBL" id="TQE13718.1"/>
    </source>
</evidence>
<organism evidence="1 2">
    <name type="scientific">Malus baccata</name>
    <name type="common">Siberian crab apple</name>
    <name type="synonym">Pyrus baccata</name>
    <dbReference type="NCBI Taxonomy" id="106549"/>
    <lineage>
        <taxon>Eukaryota</taxon>
        <taxon>Viridiplantae</taxon>
        <taxon>Streptophyta</taxon>
        <taxon>Embryophyta</taxon>
        <taxon>Tracheophyta</taxon>
        <taxon>Spermatophyta</taxon>
        <taxon>Magnoliopsida</taxon>
        <taxon>eudicotyledons</taxon>
        <taxon>Gunneridae</taxon>
        <taxon>Pentapetalae</taxon>
        <taxon>rosids</taxon>
        <taxon>fabids</taxon>
        <taxon>Rosales</taxon>
        <taxon>Rosaceae</taxon>
        <taxon>Amygdaloideae</taxon>
        <taxon>Maleae</taxon>
        <taxon>Malus</taxon>
    </lineage>
</organism>
<name>A0A540NRQ3_MALBA</name>
<protein>
    <submittedName>
        <fullName evidence="1">Uncharacterized protein</fullName>
    </submittedName>
</protein>
<sequence>MLQELNNGPINKFVTALNCDEDSEMRLAGRLAYWNQSISHSHPVRLVLGKFSQESCSYLVLPKYGLPLIFCLNICIRLFTVVE</sequence>